<accession>A0A1T4VNX9</accession>
<dbReference type="CDD" id="cd00093">
    <property type="entry name" value="HTH_XRE"/>
    <property type="match status" value="1"/>
</dbReference>
<dbReference type="PANTHER" id="PTHR36924:SF1">
    <property type="entry name" value="ANTITOXIN HIGA-1"/>
    <property type="match status" value="1"/>
</dbReference>
<dbReference type="Gene3D" id="1.10.260.40">
    <property type="entry name" value="lambda repressor-like DNA-binding domains"/>
    <property type="match status" value="1"/>
</dbReference>
<dbReference type="GO" id="GO:0003677">
    <property type="term" value="F:DNA binding"/>
    <property type="evidence" value="ECO:0007669"/>
    <property type="project" value="UniProtKB-KW"/>
</dbReference>
<name>A0A1T4VNX9_9GAMM</name>
<proteinExistence type="predicted"/>
<dbReference type="AlphaFoldDB" id="A0A1T4VNX9"/>
<dbReference type="PANTHER" id="PTHR36924">
    <property type="entry name" value="ANTITOXIN HIGA-1"/>
    <property type="match status" value="1"/>
</dbReference>
<dbReference type="Proteomes" id="UP000242432">
    <property type="component" value="Unassembled WGS sequence"/>
</dbReference>
<dbReference type="InterPro" id="IPR010982">
    <property type="entry name" value="Lambda_DNA-bd_dom_sf"/>
</dbReference>
<reference evidence="4" key="1">
    <citation type="submission" date="2017-02" db="EMBL/GenBank/DDBJ databases">
        <authorList>
            <person name="Varghese N."/>
            <person name="Submissions S."/>
        </authorList>
    </citation>
    <scope>NUCLEOTIDE SEQUENCE [LARGE SCALE GENOMIC DNA]</scope>
    <source>
        <strain evidence="4">DSM 3072</strain>
    </source>
</reference>
<organism evidence="3 4">
    <name type="scientific">Succinivibrio dextrinosolvens DSM 3072</name>
    <dbReference type="NCBI Taxonomy" id="1123324"/>
    <lineage>
        <taxon>Bacteria</taxon>
        <taxon>Pseudomonadati</taxon>
        <taxon>Pseudomonadota</taxon>
        <taxon>Gammaproteobacteria</taxon>
        <taxon>Aeromonadales</taxon>
        <taxon>Succinivibrionaceae</taxon>
        <taxon>Succinivibrio</taxon>
    </lineage>
</organism>
<evidence type="ECO:0000256" key="1">
    <source>
        <dbReference type="ARBA" id="ARBA00023125"/>
    </source>
</evidence>
<evidence type="ECO:0000259" key="2">
    <source>
        <dbReference type="PROSITE" id="PS50943"/>
    </source>
</evidence>
<evidence type="ECO:0000313" key="3">
    <source>
        <dbReference type="EMBL" id="SKA66558.1"/>
    </source>
</evidence>
<dbReference type="EMBL" id="FUXX01000036">
    <property type="protein sequence ID" value="SKA66558.1"/>
    <property type="molecule type" value="Genomic_DNA"/>
</dbReference>
<protein>
    <submittedName>
        <fullName evidence="3">Addiction module antidote protein, HigA family</fullName>
    </submittedName>
</protein>
<gene>
    <name evidence="3" type="ORF">SAMN02745213_01835</name>
</gene>
<evidence type="ECO:0000313" key="4">
    <source>
        <dbReference type="Proteomes" id="UP000242432"/>
    </source>
</evidence>
<keyword evidence="1" id="KW-0238">DNA-binding</keyword>
<dbReference type="InterPro" id="IPR001387">
    <property type="entry name" value="Cro/C1-type_HTH"/>
</dbReference>
<dbReference type="SMART" id="SM00530">
    <property type="entry name" value="HTH_XRE"/>
    <property type="match status" value="1"/>
</dbReference>
<dbReference type="InterPro" id="IPR013430">
    <property type="entry name" value="Toxin_antidote_HigA"/>
</dbReference>
<dbReference type="PROSITE" id="PS50943">
    <property type="entry name" value="HTH_CROC1"/>
    <property type="match status" value="1"/>
</dbReference>
<dbReference type="Pfam" id="PF01381">
    <property type="entry name" value="HTH_3"/>
    <property type="match status" value="1"/>
</dbReference>
<sequence>MNNISESQSYTAIPPGETIREILKDRGITVEELANRTGISHKCISALLSGKCELNKPIAGKLETALGIGTDFWLNLEAIYRFELKKVKEENNQ</sequence>
<keyword evidence="4" id="KW-1185">Reference proteome</keyword>
<dbReference type="SUPFAM" id="SSF47413">
    <property type="entry name" value="lambda repressor-like DNA-binding domains"/>
    <property type="match status" value="1"/>
</dbReference>
<feature type="domain" description="HTH cro/C1-type" evidence="2">
    <location>
        <begin position="19"/>
        <end position="73"/>
    </location>
</feature>
<dbReference type="RefSeq" id="WP_078929204.1">
    <property type="nucleotide sequence ID" value="NZ_FUXX01000036.1"/>
</dbReference>